<evidence type="ECO:0000256" key="6">
    <source>
        <dbReference type="SAM" id="MobiDB-lite"/>
    </source>
</evidence>
<dbReference type="InterPro" id="IPR016181">
    <property type="entry name" value="Acyl_CoA_acyltransferase"/>
</dbReference>
<keyword evidence="10" id="KW-1185">Reference proteome</keyword>
<organism evidence="9 10">
    <name type="scientific">Cuscuta europaea</name>
    <name type="common">European dodder</name>
    <dbReference type="NCBI Taxonomy" id="41803"/>
    <lineage>
        <taxon>Eukaryota</taxon>
        <taxon>Viridiplantae</taxon>
        <taxon>Streptophyta</taxon>
        <taxon>Embryophyta</taxon>
        <taxon>Tracheophyta</taxon>
        <taxon>Spermatophyta</taxon>
        <taxon>Magnoliopsida</taxon>
        <taxon>eudicotyledons</taxon>
        <taxon>Gunneridae</taxon>
        <taxon>Pentapetalae</taxon>
        <taxon>asterids</taxon>
        <taxon>lamiids</taxon>
        <taxon>Solanales</taxon>
        <taxon>Convolvulaceae</taxon>
        <taxon>Cuscuteae</taxon>
        <taxon>Cuscuta</taxon>
        <taxon>Cuscuta subgen. Cuscuta</taxon>
    </lineage>
</organism>
<dbReference type="SUPFAM" id="SSF55729">
    <property type="entry name" value="Acyl-CoA N-acyltransferases (Nat)"/>
    <property type="match status" value="1"/>
</dbReference>
<dbReference type="PANTHER" id="PTHR21367:SF1">
    <property type="entry name" value="ARGINYL-TRNA--PROTEIN TRANSFERASE 1"/>
    <property type="match status" value="1"/>
</dbReference>
<evidence type="ECO:0000259" key="7">
    <source>
        <dbReference type="Pfam" id="PF04376"/>
    </source>
</evidence>
<dbReference type="GO" id="GO:0005737">
    <property type="term" value="C:cytoplasm"/>
    <property type="evidence" value="ECO:0007669"/>
    <property type="project" value="TreeGrafter"/>
</dbReference>
<evidence type="ECO:0000256" key="2">
    <source>
        <dbReference type="ARBA" id="ARBA00022679"/>
    </source>
</evidence>
<feature type="domain" description="N-end rule aminoacyl transferase C-terminal" evidence="8">
    <location>
        <begin position="309"/>
        <end position="451"/>
    </location>
</feature>
<dbReference type="OrthoDB" id="74183at2759"/>
<dbReference type="EC" id="2.3.2.8" evidence="5"/>
<accession>A0A9P0ZGS8</accession>
<keyword evidence="2 5" id="KW-0808">Transferase</keyword>
<protein>
    <recommendedName>
        <fullName evidence="5">Arginyl-tRNA--protein transferase</fullName>
        <ecNumber evidence="5">2.3.2.8</ecNumber>
    </recommendedName>
</protein>
<dbReference type="PIRSF" id="PIRSF037207">
    <property type="entry name" value="ATE1_euk"/>
    <property type="match status" value="1"/>
</dbReference>
<keyword evidence="4 5" id="KW-0012">Acyltransferase</keyword>
<comment type="caution">
    <text evidence="9">The sequence shown here is derived from an EMBL/GenBank/DDBJ whole genome shotgun (WGS) entry which is preliminary data.</text>
</comment>
<evidence type="ECO:0000313" key="10">
    <source>
        <dbReference type="Proteomes" id="UP001152484"/>
    </source>
</evidence>
<sequence length="600" mass="68572">MVILVNADQFRMAESVVVDYGPRYSSCGYCKSGDSTSISHGLWAKRLTVDDYQALLDRGWRRSGCYLYKPEMKSTCCPSYTIRLKAGDYIPSKEQRRVIKRMERFLEGKLNKQVEESMDSASTSSTVINNSSNEISISKESFPPYCEGKNHSDWYLHYLSEQIDNAVQTCAERGEIPLDIQLPKASVKKVSSANKRKLQVQGAEDLLFTSNISFQIVSVIRRSKKNSEPGNAADVAKKLASCLNQLEELSGFGVLACNGYINFYSSSKLQSLGYASERDKGESCSKRRYIDIKTHKLEIRLHRSSFDPEEYSLYRRYQLRVHNDEPDKVTESSYRRFLVDSPLVFVQPTADRSVPLCGFGSFHQQYLIDGQLVAVGVVDILPKCLSSKYLFWDPDFAFLSLGKYSAQQEIRWVRENQLDCPNLQYYYLGYYIHSCNKMRYKAEYRPSELLCPLRYTWVPFEIARPLLDRKPYAVLSDLTVNNEGPLPSSLIENYRDEQVDDHVPEGSNDIFVQADQEMVEYDSEDSDNKEDQLTSGTVSSEMEDGDVGGILVGLNGILLRFQELLHAFGPRGRQRMTTHLQKYMRIVGKELSENMVYSLD</sequence>
<dbReference type="InterPro" id="IPR007472">
    <property type="entry name" value="N-end_Aminoacyl_Trfase_C"/>
</dbReference>
<name>A0A9P0ZGS8_CUSEU</name>
<evidence type="ECO:0000313" key="9">
    <source>
        <dbReference type="EMBL" id="CAH9098168.1"/>
    </source>
</evidence>
<dbReference type="InterPro" id="IPR007471">
    <property type="entry name" value="N-end_Aminoacyl_Trfase_N"/>
</dbReference>
<gene>
    <name evidence="9" type="ORF">CEURO_LOCUS14177</name>
</gene>
<dbReference type="Pfam" id="PF04377">
    <property type="entry name" value="ATE_C"/>
    <property type="match status" value="1"/>
</dbReference>
<evidence type="ECO:0000256" key="3">
    <source>
        <dbReference type="ARBA" id="ARBA00022786"/>
    </source>
</evidence>
<reference evidence="9" key="1">
    <citation type="submission" date="2022-07" db="EMBL/GenBank/DDBJ databases">
        <authorList>
            <person name="Macas J."/>
            <person name="Novak P."/>
            <person name="Neumann P."/>
        </authorList>
    </citation>
    <scope>NUCLEOTIDE SEQUENCE</scope>
</reference>
<evidence type="ECO:0000256" key="1">
    <source>
        <dbReference type="ARBA" id="ARBA00009991"/>
    </source>
</evidence>
<dbReference type="PANTHER" id="PTHR21367">
    <property type="entry name" value="ARGININE-TRNA-PROTEIN TRANSFERASE 1"/>
    <property type="match status" value="1"/>
</dbReference>
<dbReference type="Proteomes" id="UP001152484">
    <property type="component" value="Unassembled WGS sequence"/>
</dbReference>
<dbReference type="AlphaFoldDB" id="A0A9P0ZGS8"/>
<comment type="function">
    <text evidence="5">Involved in the post-translational conjugation of arginine to the N-terminal aspartate or glutamate of a protein. This arginylation is required for degradation of the protein via the ubiquitin pathway.</text>
</comment>
<evidence type="ECO:0000256" key="5">
    <source>
        <dbReference type="PIRNR" id="PIRNR037207"/>
    </source>
</evidence>
<dbReference type="EMBL" id="CAMAPE010000035">
    <property type="protein sequence ID" value="CAH9098168.1"/>
    <property type="molecule type" value="Genomic_DNA"/>
</dbReference>
<evidence type="ECO:0000259" key="8">
    <source>
        <dbReference type="Pfam" id="PF04377"/>
    </source>
</evidence>
<dbReference type="GO" id="GO:0004057">
    <property type="term" value="F:arginyl-tRNA--protein transferase activity"/>
    <property type="evidence" value="ECO:0007669"/>
    <property type="project" value="UniProtKB-EC"/>
</dbReference>
<dbReference type="Pfam" id="PF04376">
    <property type="entry name" value="ATE_N"/>
    <property type="match status" value="1"/>
</dbReference>
<keyword evidence="3 5" id="KW-0833">Ubl conjugation pathway</keyword>
<evidence type="ECO:0000256" key="4">
    <source>
        <dbReference type="ARBA" id="ARBA00023315"/>
    </source>
</evidence>
<feature type="domain" description="N-end aminoacyl transferase N-terminal" evidence="7">
    <location>
        <begin position="25"/>
        <end position="97"/>
    </location>
</feature>
<proteinExistence type="inferred from homology"/>
<feature type="region of interest" description="Disordered" evidence="6">
    <location>
        <begin position="521"/>
        <end position="541"/>
    </location>
</feature>
<comment type="catalytic activity">
    <reaction evidence="5">
        <text>an N-terminal L-alpha-aminoacyl-[protein] + L-arginyl-tRNA(Arg) = an N-terminal L-arginyl-L-aminoacyl-[protein] + tRNA(Arg) + H(+)</text>
        <dbReference type="Rhea" id="RHEA:10208"/>
        <dbReference type="Rhea" id="RHEA-COMP:9658"/>
        <dbReference type="Rhea" id="RHEA-COMP:9673"/>
        <dbReference type="Rhea" id="RHEA-COMP:10636"/>
        <dbReference type="Rhea" id="RHEA-COMP:10638"/>
        <dbReference type="ChEBI" id="CHEBI:15378"/>
        <dbReference type="ChEBI" id="CHEBI:78442"/>
        <dbReference type="ChEBI" id="CHEBI:78513"/>
        <dbReference type="ChEBI" id="CHEBI:78597"/>
        <dbReference type="ChEBI" id="CHEBI:83562"/>
        <dbReference type="EC" id="2.3.2.8"/>
    </reaction>
</comment>
<comment type="similarity">
    <text evidence="1 5">Belongs to the R-transferase family.</text>
</comment>
<dbReference type="InterPro" id="IPR030700">
    <property type="entry name" value="N-end_Aminoacyl_Trfase"/>
</dbReference>
<dbReference type="InterPro" id="IPR017137">
    <property type="entry name" value="Arg-tRNA-P_Trfase_1_euk"/>
</dbReference>